<organism evidence="1 2">
    <name type="scientific">Salix dunnii</name>
    <dbReference type="NCBI Taxonomy" id="1413687"/>
    <lineage>
        <taxon>Eukaryota</taxon>
        <taxon>Viridiplantae</taxon>
        <taxon>Streptophyta</taxon>
        <taxon>Embryophyta</taxon>
        <taxon>Tracheophyta</taxon>
        <taxon>Spermatophyta</taxon>
        <taxon>Magnoliopsida</taxon>
        <taxon>eudicotyledons</taxon>
        <taxon>Gunneridae</taxon>
        <taxon>Pentapetalae</taxon>
        <taxon>rosids</taxon>
        <taxon>fabids</taxon>
        <taxon>Malpighiales</taxon>
        <taxon>Salicaceae</taxon>
        <taxon>Saliceae</taxon>
        <taxon>Salix</taxon>
    </lineage>
</organism>
<dbReference type="Proteomes" id="UP000657918">
    <property type="component" value="Unassembled WGS sequence"/>
</dbReference>
<gene>
    <name evidence="1" type="ORF">SADUNF_Sadunf14G0073100</name>
</gene>
<evidence type="ECO:0000313" key="2">
    <source>
        <dbReference type="Proteomes" id="UP000657918"/>
    </source>
</evidence>
<dbReference type="AlphaFoldDB" id="A0A835JF65"/>
<dbReference type="OrthoDB" id="5970at2759"/>
<reference evidence="1 2" key="1">
    <citation type="submission" date="2020-10" db="EMBL/GenBank/DDBJ databases">
        <title>Plant Genome Project.</title>
        <authorList>
            <person name="Zhang R.-G."/>
        </authorList>
    </citation>
    <scope>NUCLEOTIDE SEQUENCE [LARGE SCALE GENOMIC DNA]</scope>
    <source>
        <strain evidence="1">FAFU-HL-1</strain>
        <tissue evidence="1">Leaf</tissue>
    </source>
</reference>
<dbReference type="EMBL" id="JADGMS010000014">
    <property type="protein sequence ID" value="KAF9669103.1"/>
    <property type="molecule type" value="Genomic_DNA"/>
</dbReference>
<sequence>MTPCFLEGGGWARQFDLLDWRGQLLLETLSRRRGHRSWNEILLRKFELLSGLANICNGLETFLHDDCNAVDAIREHDSIPFGYDRRRLSVEWAMGEHGGWTKDDSEPEAN</sequence>
<keyword evidence="2" id="KW-1185">Reference proteome</keyword>
<accession>A0A835JF65</accession>
<protein>
    <submittedName>
        <fullName evidence="1">Uncharacterized protein</fullName>
    </submittedName>
</protein>
<evidence type="ECO:0000313" key="1">
    <source>
        <dbReference type="EMBL" id="KAF9669103.1"/>
    </source>
</evidence>
<comment type="caution">
    <text evidence="1">The sequence shown here is derived from an EMBL/GenBank/DDBJ whole genome shotgun (WGS) entry which is preliminary data.</text>
</comment>
<name>A0A835JF65_9ROSI</name>
<proteinExistence type="predicted"/>